<keyword evidence="5" id="KW-1185">Reference proteome</keyword>
<name>A0A3P1SFK2_9ACTO</name>
<dbReference type="Pfam" id="PF08220">
    <property type="entry name" value="HTH_DeoR"/>
    <property type="match status" value="1"/>
</dbReference>
<accession>A0A3P1SFK2</accession>
<dbReference type="Pfam" id="PF00455">
    <property type="entry name" value="DeoRC"/>
    <property type="match status" value="1"/>
</dbReference>
<dbReference type="PROSITE" id="PS51000">
    <property type="entry name" value="HTH_DEOR_2"/>
    <property type="match status" value="1"/>
</dbReference>
<dbReference type="InterPro" id="IPR014036">
    <property type="entry name" value="DeoR-like_C"/>
</dbReference>
<dbReference type="InterPro" id="IPR001034">
    <property type="entry name" value="DeoR_HTH"/>
</dbReference>
<comment type="caution">
    <text evidence="4">The sequence shown here is derived from an EMBL/GenBank/DDBJ whole genome shotgun (WGS) entry which is preliminary data.</text>
</comment>
<evidence type="ECO:0000259" key="3">
    <source>
        <dbReference type="PROSITE" id="PS51000"/>
    </source>
</evidence>
<evidence type="ECO:0000256" key="1">
    <source>
        <dbReference type="ARBA" id="ARBA00023015"/>
    </source>
</evidence>
<dbReference type="PANTHER" id="PTHR30363">
    <property type="entry name" value="HTH-TYPE TRANSCRIPTIONAL REGULATOR SRLR-RELATED"/>
    <property type="match status" value="1"/>
</dbReference>
<dbReference type="InterPro" id="IPR036390">
    <property type="entry name" value="WH_DNA-bd_sf"/>
</dbReference>
<dbReference type="PANTHER" id="PTHR30363:SF44">
    <property type="entry name" value="AGA OPERON TRANSCRIPTIONAL REPRESSOR-RELATED"/>
    <property type="match status" value="1"/>
</dbReference>
<dbReference type="Proteomes" id="UP000280444">
    <property type="component" value="Unassembled WGS sequence"/>
</dbReference>
<dbReference type="InterPro" id="IPR050313">
    <property type="entry name" value="Carb_Metab_HTH_regulators"/>
</dbReference>
<protein>
    <submittedName>
        <fullName evidence="4">DeoR/GlpR transcriptional regulator</fullName>
    </submittedName>
</protein>
<evidence type="ECO:0000256" key="2">
    <source>
        <dbReference type="ARBA" id="ARBA00023163"/>
    </source>
</evidence>
<dbReference type="Gene3D" id="3.40.50.1360">
    <property type="match status" value="1"/>
</dbReference>
<dbReference type="OrthoDB" id="7688673at2"/>
<keyword evidence="2" id="KW-0804">Transcription</keyword>
<evidence type="ECO:0000313" key="4">
    <source>
        <dbReference type="EMBL" id="RRC95776.1"/>
    </source>
</evidence>
<dbReference type="AlphaFoldDB" id="A0A3P1SFK2"/>
<dbReference type="EMBL" id="RQZF01000002">
    <property type="protein sequence ID" value="RRC95776.1"/>
    <property type="molecule type" value="Genomic_DNA"/>
</dbReference>
<evidence type="ECO:0000313" key="5">
    <source>
        <dbReference type="Proteomes" id="UP000280444"/>
    </source>
</evidence>
<keyword evidence="1" id="KW-0805">Transcription regulation</keyword>
<sequence length="250" mass="27401">MSMDRVERANHILDRLAMNGEVSVNVLSEELGVSPVTIRSTLKGLEEDGYLVRTHGGARPTAYRNIHLRQSDRVEEKERIAAAAAALVRDDDRIMIEAGTTCAMMVRYLFGRRGVQIVTNSVLVFANARNNPQLSITLTGGQFRPESESLVGPVAERSINAFNARIAFLGTDGFTIDRGLTTQLVEGGQVGSLMRARAEETWLLADSSKYGRSGFVSYMDIGEVTGIITDDALTAESVKELEEHTQLRVV</sequence>
<dbReference type="GO" id="GO:0003700">
    <property type="term" value="F:DNA-binding transcription factor activity"/>
    <property type="evidence" value="ECO:0007669"/>
    <property type="project" value="InterPro"/>
</dbReference>
<reference evidence="4 5" key="1">
    <citation type="submission" date="2018-11" db="EMBL/GenBank/DDBJ databases">
        <title>Genomes From Bacteria Associated with the Canine Oral Cavity: a Test Case for Automated Genome-Based Taxonomic Assignment.</title>
        <authorList>
            <person name="Coil D.A."/>
            <person name="Jospin G."/>
            <person name="Darling A.E."/>
            <person name="Wallis C."/>
            <person name="Davis I.J."/>
            <person name="Harris S."/>
            <person name="Eisen J.A."/>
            <person name="Holcombe L.J."/>
            <person name="O'Flynn C."/>
        </authorList>
    </citation>
    <scope>NUCLEOTIDE SEQUENCE [LARGE SCALE GENOMIC DNA]</scope>
    <source>
        <strain evidence="4 5">OH770</strain>
    </source>
</reference>
<dbReference type="Gene3D" id="1.10.10.10">
    <property type="entry name" value="Winged helix-like DNA-binding domain superfamily/Winged helix DNA-binding domain"/>
    <property type="match status" value="1"/>
</dbReference>
<dbReference type="SUPFAM" id="SSF100950">
    <property type="entry name" value="NagB/RpiA/CoA transferase-like"/>
    <property type="match status" value="1"/>
</dbReference>
<organism evidence="4 5">
    <name type="scientific">Schaalia canis</name>
    <dbReference type="NCBI Taxonomy" id="100469"/>
    <lineage>
        <taxon>Bacteria</taxon>
        <taxon>Bacillati</taxon>
        <taxon>Actinomycetota</taxon>
        <taxon>Actinomycetes</taxon>
        <taxon>Actinomycetales</taxon>
        <taxon>Actinomycetaceae</taxon>
        <taxon>Schaalia</taxon>
    </lineage>
</organism>
<feature type="domain" description="HTH deoR-type" evidence="3">
    <location>
        <begin position="5"/>
        <end position="60"/>
    </location>
</feature>
<proteinExistence type="predicted"/>
<dbReference type="SMART" id="SM01134">
    <property type="entry name" value="DeoRC"/>
    <property type="match status" value="1"/>
</dbReference>
<dbReference type="RefSeq" id="WP_124868351.1">
    <property type="nucleotide sequence ID" value="NZ_RQZF01000002.1"/>
</dbReference>
<dbReference type="SMART" id="SM00420">
    <property type="entry name" value="HTH_DEOR"/>
    <property type="match status" value="1"/>
</dbReference>
<dbReference type="SUPFAM" id="SSF46785">
    <property type="entry name" value="Winged helix' DNA-binding domain"/>
    <property type="match status" value="1"/>
</dbReference>
<gene>
    <name evidence="4" type="ORF">EII11_02570</name>
</gene>
<dbReference type="InterPro" id="IPR037171">
    <property type="entry name" value="NagB/RpiA_transferase-like"/>
</dbReference>
<dbReference type="InterPro" id="IPR036388">
    <property type="entry name" value="WH-like_DNA-bd_sf"/>
</dbReference>